<feature type="transmembrane region" description="Helical" evidence="9">
    <location>
        <begin position="7"/>
        <end position="25"/>
    </location>
</feature>
<dbReference type="Proteomes" id="UP000030408">
    <property type="component" value="Unassembled WGS sequence"/>
</dbReference>
<gene>
    <name evidence="12" type="ORF">CD33_15935</name>
</gene>
<dbReference type="PANTHER" id="PTHR10120">
    <property type="entry name" value="CAAX PRENYL PROTEASE 1"/>
    <property type="match status" value="1"/>
</dbReference>
<feature type="transmembrane region" description="Helical" evidence="9">
    <location>
        <begin position="103"/>
        <end position="120"/>
    </location>
</feature>
<dbReference type="Gene3D" id="3.30.2010.10">
    <property type="entry name" value="Metalloproteases ('zincins'), catalytic domain"/>
    <property type="match status" value="1"/>
</dbReference>
<evidence type="ECO:0000256" key="9">
    <source>
        <dbReference type="SAM" id="Phobius"/>
    </source>
</evidence>
<comment type="similarity">
    <text evidence="8">Belongs to the peptidase M48 family.</text>
</comment>
<comment type="cofactor">
    <cofactor evidence="7 8">
        <name>Zn(2+)</name>
        <dbReference type="ChEBI" id="CHEBI:29105"/>
    </cofactor>
    <text evidence="7 8">Binds 1 zinc ion per subunit.</text>
</comment>
<dbReference type="Pfam" id="PF16491">
    <property type="entry name" value="Peptidase_M48_N"/>
    <property type="match status" value="1"/>
</dbReference>
<feature type="transmembrane region" description="Helical" evidence="9">
    <location>
        <begin position="286"/>
        <end position="304"/>
    </location>
</feature>
<protein>
    <submittedName>
        <fullName evidence="12">Peptidase M48</fullName>
    </submittedName>
</protein>
<feature type="transmembrane region" description="Helical" evidence="9">
    <location>
        <begin position="174"/>
        <end position="192"/>
    </location>
</feature>
<evidence type="ECO:0000256" key="3">
    <source>
        <dbReference type="ARBA" id="ARBA00022801"/>
    </source>
</evidence>
<evidence type="ECO:0000259" key="11">
    <source>
        <dbReference type="Pfam" id="PF16491"/>
    </source>
</evidence>
<name>A0A0A3HQA4_9BACL</name>
<feature type="binding site" evidence="7">
    <location>
        <position position="356"/>
    </location>
    <ligand>
        <name>Zn(2+)</name>
        <dbReference type="ChEBI" id="CHEBI:29105"/>
        <note>catalytic</note>
    </ligand>
</feature>
<keyword evidence="9" id="KW-1133">Transmembrane helix</keyword>
<evidence type="ECO:0000313" key="12">
    <source>
        <dbReference type="EMBL" id="KGR74584.1"/>
    </source>
</evidence>
<keyword evidence="2 7" id="KW-0479">Metal-binding</keyword>
<feature type="binding site" evidence="7">
    <location>
        <position position="280"/>
    </location>
    <ligand>
        <name>Zn(2+)</name>
        <dbReference type="ChEBI" id="CHEBI:29105"/>
        <note>catalytic</note>
    </ligand>
</feature>
<dbReference type="eggNOG" id="COG0501">
    <property type="taxonomic scope" value="Bacteria"/>
</dbReference>
<keyword evidence="3 8" id="KW-0378">Hydrolase</keyword>
<dbReference type="InterPro" id="IPR001915">
    <property type="entry name" value="Peptidase_M48"/>
</dbReference>
<feature type="transmembrane region" description="Helical" evidence="9">
    <location>
        <begin position="149"/>
        <end position="167"/>
    </location>
</feature>
<keyword evidence="5 8" id="KW-0482">Metalloprotease</keyword>
<evidence type="ECO:0000256" key="7">
    <source>
        <dbReference type="PIRSR" id="PIRSR627057-2"/>
    </source>
</evidence>
<feature type="transmembrane region" description="Helical" evidence="9">
    <location>
        <begin position="325"/>
        <end position="343"/>
    </location>
</feature>
<dbReference type="OrthoDB" id="9781930at2"/>
<feature type="domain" description="Peptidase M48" evidence="10">
    <location>
        <begin position="206"/>
        <end position="412"/>
    </location>
</feature>
<feature type="transmembrane region" description="Helical" evidence="9">
    <location>
        <begin position="64"/>
        <end position="82"/>
    </location>
</feature>
<evidence type="ECO:0000256" key="1">
    <source>
        <dbReference type="ARBA" id="ARBA00022670"/>
    </source>
</evidence>
<keyword evidence="9" id="KW-0472">Membrane</keyword>
<evidence type="ECO:0000256" key="5">
    <source>
        <dbReference type="ARBA" id="ARBA00023049"/>
    </source>
</evidence>
<dbReference type="GO" id="GO:0071586">
    <property type="term" value="P:CAAX-box protein processing"/>
    <property type="evidence" value="ECO:0007669"/>
    <property type="project" value="InterPro"/>
</dbReference>
<evidence type="ECO:0000256" key="2">
    <source>
        <dbReference type="ARBA" id="ARBA00022723"/>
    </source>
</evidence>
<dbReference type="EMBL" id="JPVO01000054">
    <property type="protein sequence ID" value="KGR74584.1"/>
    <property type="molecule type" value="Genomic_DNA"/>
</dbReference>
<evidence type="ECO:0000256" key="4">
    <source>
        <dbReference type="ARBA" id="ARBA00022833"/>
    </source>
</evidence>
<sequence>MSKKMSIAALVLYVVYAVGMYFYIFHGPSGGVPATLKGTVADPETFMTERELYLSDDYSKIRNFLFFVITPFEWLVYLLILLTGISRIFEKWAETKWKLFKNGAYLFLLYLFTALIFYPIDIYRYQLSKEYGISTQDFSSWMRDYVIDFWVNFGTTLLLVLVLYWLIQKSAKKWWLYAWLLTIPFAIFMMYLQPVVIDPLYNEFTPLKDKQLEEKILKLANQADIPSEHVFEVNMSEKTNALNAYVTGIGDNSRIVLWDTTLNELTDEEILFIMAHEMGHYVEKHIYVGIASYLLSILVGLWLISKIMPWMVARFGKFLNIEKVGDIRSLPLFFVLVSFLLFISNPLSNYISRYQETRADEYAMELTGDAEAAVSTFQNLAKAGLSEVNPPWLVKIFRYTHPPMLERINTIARYTDNEEVETEKGNETE</sequence>
<evidence type="ECO:0000256" key="8">
    <source>
        <dbReference type="RuleBase" id="RU003983"/>
    </source>
</evidence>
<keyword evidence="13" id="KW-1185">Reference proteome</keyword>
<organism evidence="12 13">
    <name type="scientific">Ureibacillus sinduriensis BLB-1 = JCM 15800</name>
    <dbReference type="NCBI Taxonomy" id="1384057"/>
    <lineage>
        <taxon>Bacteria</taxon>
        <taxon>Bacillati</taxon>
        <taxon>Bacillota</taxon>
        <taxon>Bacilli</taxon>
        <taxon>Bacillales</taxon>
        <taxon>Caryophanaceae</taxon>
        <taxon>Ureibacillus</taxon>
    </lineage>
</organism>
<dbReference type="InterPro" id="IPR032456">
    <property type="entry name" value="Peptidase_M48_N"/>
</dbReference>
<accession>A0A0A3HQA4</accession>
<evidence type="ECO:0000256" key="6">
    <source>
        <dbReference type="PIRSR" id="PIRSR627057-1"/>
    </source>
</evidence>
<dbReference type="InterPro" id="IPR027057">
    <property type="entry name" value="CAXX_Prtase_1"/>
</dbReference>
<keyword evidence="1 8" id="KW-0645">Protease</keyword>
<keyword evidence="4 7" id="KW-0862">Zinc</keyword>
<evidence type="ECO:0000259" key="10">
    <source>
        <dbReference type="Pfam" id="PF01435"/>
    </source>
</evidence>
<feature type="active site" description="Proton donor" evidence="6">
    <location>
        <position position="360"/>
    </location>
</feature>
<dbReference type="STRING" id="1384057.CD33_15935"/>
<reference evidence="12 13" key="1">
    <citation type="submission" date="2014-02" db="EMBL/GenBank/DDBJ databases">
        <title>Draft genome sequence of Lysinibacillus sinduriensis JCM 15800.</title>
        <authorList>
            <person name="Zhang F."/>
            <person name="Wang G."/>
            <person name="Zhang L."/>
        </authorList>
    </citation>
    <scope>NUCLEOTIDE SEQUENCE [LARGE SCALE GENOMIC DNA]</scope>
    <source>
        <strain evidence="12 13">JCM 15800</strain>
    </source>
</reference>
<feature type="active site" evidence="6">
    <location>
        <position position="277"/>
    </location>
</feature>
<proteinExistence type="inferred from homology"/>
<feature type="binding site" evidence="7">
    <location>
        <position position="276"/>
    </location>
    <ligand>
        <name>Zn(2+)</name>
        <dbReference type="ChEBI" id="CHEBI:29105"/>
        <note>catalytic</note>
    </ligand>
</feature>
<dbReference type="GO" id="GO:0046872">
    <property type="term" value="F:metal ion binding"/>
    <property type="evidence" value="ECO:0007669"/>
    <property type="project" value="UniProtKB-KW"/>
</dbReference>
<dbReference type="FunFam" id="3.30.2010.10:FF:000010">
    <property type="entry name" value="M48 family peptidase"/>
    <property type="match status" value="1"/>
</dbReference>
<dbReference type="CDD" id="cd07343">
    <property type="entry name" value="M48A_Zmpste24p_like"/>
    <property type="match status" value="1"/>
</dbReference>
<dbReference type="AlphaFoldDB" id="A0A0A3HQA4"/>
<feature type="domain" description="CAAX prenyl protease 1 N-terminal" evidence="11">
    <location>
        <begin position="46"/>
        <end position="202"/>
    </location>
</feature>
<comment type="caution">
    <text evidence="12">The sequence shown here is derived from an EMBL/GenBank/DDBJ whole genome shotgun (WGS) entry which is preliminary data.</text>
</comment>
<dbReference type="GO" id="GO:0004222">
    <property type="term" value="F:metalloendopeptidase activity"/>
    <property type="evidence" value="ECO:0007669"/>
    <property type="project" value="InterPro"/>
</dbReference>
<keyword evidence="9" id="KW-0812">Transmembrane</keyword>
<dbReference type="MEROPS" id="M48.009"/>
<evidence type="ECO:0000313" key="13">
    <source>
        <dbReference type="Proteomes" id="UP000030408"/>
    </source>
</evidence>
<dbReference type="RefSeq" id="WP_036201896.1">
    <property type="nucleotide sequence ID" value="NZ_AVCY01000002.1"/>
</dbReference>
<dbReference type="Pfam" id="PF01435">
    <property type="entry name" value="Peptidase_M48"/>
    <property type="match status" value="1"/>
</dbReference>